<sequence>MEAVAGWKGVACMAFVLICEKISPGGVMSFIFDIPVWKDTDGFVPALAEKWDYNREDNTYTFNLRWDTTWHDMAIRRRSPLTSGG</sequence>
<gene>
    <name evidence="1" type="ORF">SAMN05660706_1387</name>
</gene>
<dbReference type="SUPFAM" id="SSF53850">
    <property type="entry name" value="Periplasmic binding protein-like II"/>
    <property type="match status" value="1"/>
</dbReference>
<reference evidence="2" key="1">
    <citation type="submission" date="2016-10" db="EMBL/GenBank/DDBJ databases">
        <authorList>
            <person name="Varghese N."/>
            <person name="Submissions S."/>
        </authorList>
    </citation>
    <scope>NUCLEOTIDE SEQUENCE [LARGE SCALE GENOMIC DNA]</scope>
    <source>
        <strain evidence="2">DSM 3669</strain>
    </source>
</reference>
<dbReference type="STRING" id="39060.SAMN05660706_1387"/>
<dbReference type="AlphaFoldDB" id="A0A1I6EE62"/>
<proteinExistence type="predicted"/>
<accession>A0A1I6EE62</accession>
<evidence type="ECO:0000313" key="1">
    <source>
        <dbReference type="EMBL" id="SFR16034.1"/>
    </source>
</evidence>
<dbReference type="Proteomes" id="UP000199584">
    <property type="component" value="Unassembled WGS sequence"/>
</dbReference>
<dbReference type="EMBL" id="FOYM01000038">
    <property type="protein sequence ID" value="SFR16034.1"/>
    <property type="molecule type" value="Genomic_DNA"/>
</dbReference>
<name>A0A1I6EE62_9FIRM</name>
<evidence type="ECO:0000313" key="2">
    <source>
        <dbReference type="Proteomes" id="UP000199584"/>
    </source>
</evidence>
<protein>
    <submittedName>
        <fullName evidence="1">Extracellular solute-binding protein, family 5 Middle</fullName>
    </submittedName>
</protein>
<dbReference type="Gene3D" id="3.90.76.10">
    <property type="entry name" value="Dipeptide-binding Protein, Domain 1"/>
    <property type="match status" value="1"/>
</dbReference>
<organism evidence="1 2">
    <name type="scientific">Desulfoscipio geothermicus DSM 3669</name>
    <dbReference type="NCBI Taxonomy" id="1121426"/>
    <lineage>
        <taxon>Bacteria</taxon>
        <taxon>Bacillati</taxon>
        <taxon>Bacillota</taxon>
        <taxon>Clostridia</taxon>
        <taxon>Eubacteriales</taxon>
        <taxon>Desulfallaceae</taxon>
        <taxon>Desulfoscipio</taxon>
    </lineage>
</organism>
<keyword evidence="2" id="KW-1185">Reference proteome</keyword>